<feature type="transmembrane region" description="Helical" evidence="8">
    <location>
        <begin position="305"/>
        <end position="324"/>
    </location>
</feature>
<feature type="transmembrane region" description="Helical" evidence="8">
    <location>
        <begin position="355"/>
        <end position="373"/>
    </location>
</feature>
<protein>
    <recommendedName>
        <fullName evidence="8">Solute carrier organic anion transporter family member</fullName>
    </recommendedName>
</protein>
<feature type="transmembrane region" description="Helical" evidence="8">
    <location>
        <begin position="191"/>
        <end position="213"/>
    </location>
</feature>
<keyword evidence="8" id="KW-0813">Transport</keyword>
<dbReference type="PANTHER" id="PTHR11388:SF76">
    <property type="entry name" value="SOLUTE CARRIER ORGANIC ANION TRANSPORTER FAMILY MEMBER"/>
    <property type="match status" value="1"/>
</dbReference>
<dbReference type="AlphaFoldDB" id="A0A067RFP8"/>
<keyword evidence="3" id="KW-1003">Cell membrane</keyword>
<reference evidence="11 12" key="1">
    <citation type="journal article" date="2014" name="Nat. Commun.">
        <title>Molecular traces of alternative social organization in a termite genome.</title>
        <authorList>
            <person name="Terrapon N."/>
            <person name="Li C."/>
            <person name="Robertson H.M."/>
            <person name="Ji L."/>
            <person name="Meng X."/>
            <person name="Booth W."/>
            <person name="Chen Z."/>
            <person name="Childers C.P."/>
            <person name="Glastad K.M."/>
            <person name="Gokhale K."/>
            <person name="Gowin J."/>
            <person name="Gronenberg W."/>
            <person name="Hermansen R.A."/>
            <person name="Hu H."/>
            <person name="Hunt B.G."/>
            <person name="Huylmans A.K."/>
            <person name="Khalil S.M."/>
            <person name="Mitchell R.D."/>
            <person name="Munoz-Torres M.C."/>
            <person name="Mustard J.A."/>
            <person name="Pan H."/>
            <person name="Reese J.T."/>
            <person name="Scharf M.E."/>
            <person name="Sun F."/>
            <person name="Vogel H."/>
            <person name="Xiao J."/>
            <person name="Yang W."/>
            <person name="Yang Z."/>
            <person name="Yang Z."/>
            <person name="Zhou J."/>
            <person name="Zhu J."/>
            <person name="Brent C.S."/>
            <person name="Elsik C.G."/>
            <person name="Goodisman M.A."/>
            <person name="Liberles D.A."/>
            <person name="Roe R.M."/>
            <person name="Vargo E.L."/>
            <person name="Vilcinskas A."/>
            <person name="Wang J."/>
            <person name="Bornberg-Bauer E."/>
            <person name="Korb J."/>
            <person name="Zhang G."/>
            <person name="Liebig J."/>
        </authorList>
    </citation>
    <scope>NUCLEOTIDE SEQUENCE [LARGE SCALE GENOMIC DNA]</scope>
    <source>
        <tissue evidence="11">Whole organism</tissue>
    </source>
</reference>
<evidence type="ECO:0000256" key="9">
    <source>
        <dbReference type="SAM" id="MobiDB-lite"/>
    </source>
</evidence>
<comment type="caution">
    <text evidence="8">Lacks conserved residue(s) required for the propagation of feature annotation.</text>
</comment>
<dbReference type="InterPro" id="IPR036259">
    <property type="entry name" value="MFS_trans_sf"/>
</dbReference>
<evidence type="ECO:0000256" key="4">
    <source>
        <dbReference type="ARBA" id="ARBA00022692"/>
    </source>
</evidence>
<evidence type="ECO:0000256" key="1">
    <source>
        <dbReference type="ARBA" id="ARBA00004651"/>
    </source>
</evidence>
<feature type="transmembrane region" description="Helical" evidence="8">
    <location>
        <begin position="691"/>
        <end position="712"/>
    </location>
</feature>
<dbReference type="Gene3D" id="1.20.1250.20">
    <property type="entry name" value="MFS general substrate transporter like domains"/>
    <property type="match status" value="2"/>
</dbReference>
<feature type="transmembrane region" description="Helical" evidence="8">
    <location>
        <begin position="456"/>
        <end position="477"/>
    </location>
</feature>
<dbReference type="GO" id="GO:0006811">
    <property type="term" value="P:monoatomic ion transport"/>
    <property type="evidence" value="ECO:0007669"/>
    <property type="project" value="UniProtKB-KW"/>
</dbReference>
<name>A0A067RFP8_ZOONE</name>
<feature type="region of interest" description="Disordered" evidence="9">
    <location>
        <begin position="730"/>
        <end position="757"/>
    </location>
</feature>
<evidence type="ECO:0000259" key="10">
    <source>
        <dbReference type="PROSITE" id="PS51465"/>
    </source>
</evidence>
<feature type="transmembrane region" description="Helical" evidence="8">
    <location>
        <begin position="126"/>
        <end position="150"/>
    </location>
</feature>
<keyword evidence="7" id="KW-1015">Disulfide bond</keyword>
<dbReference type="PANTHER" id="PTHR11388">
    <property type="entry name" value="ORGANIC ANION TRANSPORTER"/>
    <property type="match status" value="1"/>
</dbReference>
<dbReference type="FunCoup" id="A0A067RFP8">
    <property type="interactions" value="74"/>
</dbReference>
<keyword evidence="6 8" id="KW-0472">Membrane</keyword>
<comment type="similarity">
    <text evidence="2 8">Belongs to the organo anion transporter (TC 2.A.60) family.</text>
</comment>
<dbReference type="GO" id="GO:0016323">
    <property type="term" value="C:basolateral plasma membrane"/>
    <property type="evidence" value="ECO:0007669"/>
    <property type="project" value="TreeGrafter"/>
</dbReference>
<feature type="transmembrane region" description="Helical" evidence="8">
    <location>
        <begin position="646"/>
        <end position="671"/>
    </location>
</feature>
<evidence type="ECO:0000256" key="6">
    <source>
        <dbReference type="ARBA" id="ARBA00023136"/>
    </source>
</evidence>
<dbReference type="InParanoid" id="A0A067RFP8"/>
<feature type="transmembrane region" description="Helical" evidence="8">
    <location>
        <begin position="162"/>
        <end position="184"/>
    </location>
</feature>
<dbReference type="EMBL" id="KK852532">
    <property type="protein sequence ID" value="KDR21873.1"/>
    <property type="molecule type" value="Genomic_DNA"/>
</dbReference>
<evidence type="ECO:0000256" key="2">
    <source>
        <dbReference type="ARBA" id="ARBA00009657"/>
    </source>
</evidence>
<organism evidence="11 12">
    <name type="scientific">Zootermopsis nevadensis</name>
    <name type="common">Dampwood termite</name>
    <dbReference type="NCBI Taxonomy" id="136037"/>
    <lineage>
        <taxon>Eukaryota</taxon>
        <taxon>Metazoa</taxon>
        <taxon>Ecdysozoa</taxon>
        <taxon>Arthropoda</taxon>
        <taxon>Hexapoda</taxon>
        <taxon>Insecta</taxon>
        <taxon>Pterygota</taxon>
        <taxon>Neoptera</taxon>
        <taxon>Polyneoptera</taxon>
        <taxon>Dictyoptera</taxon>
        <taxon>Blattodea</taxon>
        <taxon>Blattoidea</taxon>
        <taxon>Termitoidae</taxon>
        <taxon>Termopsidae</taxon>
        <taxon>Zootermopsis</taxon>
    </lineage>
</organism>
<accession>A0A067RFP8</accession>
<dbReference type="InterPro" id="IPR002350">
    <property type="entry name" value="Kazal_dom"/>
</dbReference>
<evidence type="ECO:0000313" key="11">
    <source>
        <dbReference type="EMBL" id="KDR21873.1"/>
    </source>
</evidence>
<keyword evidence="4 8" id="KW-0812">Transmembrane</keyword>
<dbReference type="OMA" id="VCSPANE"/>
<dbReference type="GO" id="GO:0043252">
    <property type="term" value="P:sodium-independent organic anion transport"/>
    <property type="evidence" value="ECO:0007669"/>
    <property type="project" value="TreeGrafter"/>
</dbReference>
<comment type="subcellular location">
    <subcellularLocation>
        <location evidence="1 8">Cell membrane</location>
        <topology evidence="1 8">Multi-pass membrane protein</topology>
    </subcellularLocation>
</comment>
<feature type="compositionally biased region" description="Basic and acidic residues" evidence="9">
    <location>
        <begin position="737"/>
        <end position="747"/>
    </location>
</feature>
<evidence type="ECO:0000256" key="8">
    <source>
        <dbReference type="RuleBase" id="RU362056"/>
    </source>
</evidence>
<dbReference type="PROSITE" id="PS51465">
    <property type="entry name" value="KAZAL_2"/>
    <property type="match status" value="1"/>
</dbReference>
<dbReference type="GO" id="GO:0015347">
    <property type="term" value="F:sodium-independent organic anion transmembrane transporter activity"/>
    <property type="evidence" value="ECO:0007669"/>
    <property type="project" value="TreeGrafter"/>
</dbReference>
<keyword evidence="8" id="KW-0406">Ion transport</keyword>
<evidence type="ECO:0000256" key="5">
    <source>
        <dbReference type="ARBA" id="ARBA00022989"/>
    </source>
</evidence>
<dbReference type="SUPFAM" id="SSF100895">
    <property type="entry name" value="Kazal-type serine protease inhibitors"/>
    <property type="match status" value="1"/>
</dbReference>
<feature type="domain" description="Kazal-like" evidence="10">
    <location>
        <begin position="525"/>
        <end position="579"/>
    </location>
</feature>
<evidence type="ECO:0000256" key="3">
    <source>
        <dbReference type="ARBA" id="ARBA00022475"/>
    </source>
</evidence>
<proteinExistence type="inferred from homology"/>
<dbReference type="NCBIfam" id="TIGR00805">
    <property type="entry name" value="oat"/>
    <property type="match status" value="1"/>
</dbReference>
<dbReference type="InterPro" id="IPR036058">
    <property type="entry name" value="Kazal_dom_sf"/>
</dbReference>
<dbReference type="CDD" id="cd17336">
    <property type="entry name" value="MFS_SLCO_OATP"/>
    <property type="match status" value="1"/>
</dbReference>
<feature type="transmembrane region" description="Helical" evidence="8">
    <location>
        <begin position="270"/>
        <end position="289"/>
    </location>
</feature>
<sequence>MDSQPAIYLQQETRTVLPKSTMQNGSSSEVNCKSHQFPVSKNHVSSACPNLVKVSEVDSNNTKQMGPSGVQEEFQPLEVETEQDQNPDQPLKRPDGWEEFEHDTKCGIGGYEPQWLQKLASKKSYVLMYGLIGMFHLIIGSYFVATISTIEKRFKIPSRTSGLITSAVDIAGLFSSFLISYLGNRGHKTRWVASGTLLVGLSCFMRLVPHLIFGPGQDALELTEEYGTSHHTAVGNFSSINEDSQAFVCRSEYEDEEDCSVDSLSSIPSIIFFVSFLIHGIGTCAYYNLGMSYLDDNIRKNKTPILLAIWQCIRMLGPTIGYLYGSYALQKYVAVSVHPTITIDDPRWIGAWWHAWGPFGVMCLILALMFALFPKKLPRAAQRTMAEVAEGKLTNRTTGISFFDFKMVLRRLTKNKVLLFNSFSSVFYMFGLTGYWTFMPKYMETQFRQSASRSSLLTGTVGLICSALGIMASGAVISKFKPRPHYLAGWNVIVEAMDVIGHFSYSFLSCTVDDLHGDMKPDHSWDLIADCNTDCDCGPTLKYSPVCAIDGSNTFYSACHAGCTTLEIVNGTKMYGNCSCIGSEGMGWAVDGACQVDCSTNFTIFLVTLCIMQFLSASGRAGNTIIQFRCVDQDDKSMSIGFTEALLCALAFIPGPIVYGVLLDSACIVWGQTCGETGNCWLYDGQRLGFLLNFTASGFLLGGTLLDIGVWYNVKDLQIYDKEVETGNMKKKKTKKNTREEQERIDQLNEPCEFPLL</sequence>
<dbReference type="InterPro" id="IPR004156">
    <property type="entry name" value="OATP"/>
</dbReference>
<evidence type="ECO:0000313" key="12">
    <source>
        <dbReference type="Proteomes" id="UP000027135"/>
    </source>
</evidence>
<dbReference type="eggNOG" id="KOG3626">
    <property type="taxonomic scope" value="Eukaryota"/>
</dbReference>
<dbReference type="Proteomes" id="UP000027135">
    <property type="component" value="Unassembled WGS sequence"/>
</dbReference>
<keyword evidence="5 8" id="KW-1133">Transmembrane helix</keyword>
<feature type="transmembrane region" description="Helical" evidence="8">
    <location>
        <begin position="417"/>
        <end position="436"/>
    </location>
</feature>
<dbReference type="Pfam" id="PF03137">
    <property type="entry name" value="OATP"/>
    <property type="match status" value="1"/>
</dbReference>
<gene>
    <name evidence="11" type="ORF">L798_03212</name>
</gene>
<dbReference type="SUPFAM" id="SSF103473">
    <property type="entry name" value="MFS general substrate transporter"/>
    <property type="match status" value="1"/>
</dbReference>
<evidence type="ECO:0000256" key="7">
    <source>
        <dbReference type="ARBA" id="ARBA00023157"/>
    </source>
</evidence>
<keyword evidence="12" id="KW-1185">Reference proteome</keyword>